<protein>
    <submittedName>
        <fullName evidence="1">SGT1-domain-containing protein</fullName>
    </submittedName>
</protein>
<keyword evidence="2" id="KW-1185">Reference proteome</keyword>
<dbReference type="PANTHER" id="PTHR13060">
    <property type="entry name" value="SGT1 PROTEIN HSGT1 SUPPRESSOR OF GCR2"/>
    <property type="match status" value="1"/>
</dbReference>
<dbReference type="OrthoDB" id="27237at2759"/>
<dbReference type="GO" id="GO:0005634">
    <property type="term" value="C:nucleus"/>
    <property type="evidence" value="ECO:0007669"/>
    <property type="project" value="TreeGrafter"/>
</dbReference>
<name>A0A2G5BJT6_COERN</name>
<dbReference type="Proteomes" id="UP000242474">
    <property type="component" value="Unassembled WGS sequence"/>
</dbReference>
<dbReference type="InterPro" id="IPR010770">
    <property type="entry name" value="Ecd"/>
</dbReference>
<organism evidence="1 2">
    <name type="scientific">Coemansia reversa (strain ATCC 12441 / NRRL 1564)</name>
    <dbReference type="NCBI Taxonomy" id="763665"/>
    <lineage>
        <taxon>Eukaryota</taxon>
        <taxon>Fungi</taxon>
        <taxon>Fungi incertae sedis</taxon>
        <taxon>Zoopagomycota</taxon>
        <taxon>Kickxellomycotina</taxon>
        <taxon>Kickxellomycetes</taxon>
        <taxon>Kickxellales</taxon>
        <taxon>Kickxellaceae</taxon>
        <taxon>Coemansia</taxon>
    </lineage>
</organism>
<dbReference type="AlphaFoldDB" id="A0A2G5BJT6"/>
<accession>A0A2G5BJT6</accession>
<dbReference type="EMBL" id="KZ303487">
    <property type="protein sequence ID" value="PIA19242.1"/>
    <property type="molecule type" value="Genomic_DNA"/>
</dbReference>
<proteinExistence type="predicted"/>
<dbReference type="Pfam" id="PF07093">
    <property type="entry name" value="SGT1"/>
    <property type="match status" value="1"/>
</dbReference>
<evidence type="ECO:0000313" key="2">
    <source>
        <dbReference type="Proteomes" id="UP000242474"/>
    </source>
</evidence>
<gene>
    <name evidence="1" type="ORF">COEREDRAFT_5759</name>
</gene>
<reference evidence="1 2" key="1">
    <citation type="journal article" date="2015" name="Genome Biol. Evol.">
        <title>Phylogenomic analyses indicate that early fungi evolved digesting cell walls of algal ancestors of land plants.</title>
        <authorList>
            <person name="Chang Y."/>
            <person name="Wang S."/>
            <person name="Sekimoto S."/>
            <person name="Aerts A.L."/>
            <person name="Choi C."/>
            <person name="Clum A."/>
            <person name="LaButti K.M."/>
            <person name="Lindquist E.A."/>
            <person name="Yee Ngan C."/>
            <person name="Ohm R.A."/>
            <person name="Salamov A.A."/>
            <person name="Grigoriev I.V."/>
            <person name="Spatafora J.W."/>
            <person name="Berbee M.L."/>
        </authorList>
    </citation>
    <scope>NUCLEOTIDE SEQUENCE [LARGE SCALE GENOMIC DNA]</scope>
    <source>
        <strain evidence="1 2">NRRL 1564</strain>
    </source>
</reference>
<dbReference type="PANTHER" id="PTHR13060:SF0">
    <property type="entry name" value="PROTEIN ECDYSONELESS HOMOLOG"/>
    <property type="match status" value="1"/>
</dbReference>
<sequence>MDYFFCDIYIKECEQWIHKADQNTLDAWHARLFTFISRKTAGFIWNREPLQLFVNRNGKVPCISGRMIHGDAIDDEWLAVWLLREVTIKFHELVVSVHDSDGEFLLAEAAMHIPRWITPENSMNRVFMHRGQLHIVPLAVTSTNKDASSEVIGLETALDAVIDTNIPTLAPAAAGLAAFARLEEYPEKIRQSMHRARCRLPVAVAHALAEQPMLIAAASELFYTRDPVQMKVCLRMERFPPEPSTDTLVLFNRAQYAKLVSQSIRTPAVFELPPAESPQFKARVLGMKVACGFEILAHEGNTLAAAPVYTDITNSVNGNKITGFLDKLNEFGYFDGLAVTSEAYSRRRAYAARQFAESQRCSAGARMSEELLARQASQTLAEVVTTVGNNYRLPIDGETIDNEDDDSWLALNPEELDALMRKTESVLHETSQNDQEEMLADAASGNAAQDLQSLLERFETFLAADAGIEGATMMA</sequence>
<evidence type="ECO:0000313" key="1">
    <source>
        <dbReference type="EMBL" id="PIA19242.1"/>
    </source>
</evidence>
<dbReference type="STRING" id="763665.A0A2G5BJT6"/>